<evidence type="ECO:0000313" key="1">
    <source>
        <dbReference type="EMBL" id="DBA15013.1"/>
    </source>
</evidence>
<dbReference type="EMBL" id="DYDO01000012">
    <property type="protein sequence ID" value="DBA15013.1"/>
    <property type="molecule type" value="Genomic_DNA"/>
</dbReference>
<dbReference type="AlphaFoldDB" id="A0AAV2ZM94"/>
<comment type="caution">
    <text evidence="1">The sequence shown here is derived from an EMBL/GenBank/DDBJ whole genome shotgun (WGS) entry which is preliminary data.</text>
</comment>
<keyword evidence="2" id="KW-1185">Reference proteome</keyword>
<protein>
    <submittedName>
        <fullName evidence="1">Uncharacterized protein</fullName>
    </submittedName>
</protein>
<dbReference type="Proteomes" id="UP001181693">
    <property type="component" value="Unassembled WGS sequence"/>
</dbReference>
<reference evidence="1" key="1">
    <citation type="thesis" date="2020" institute="ProQuest LLC" country="789 East Eisenhower Parkway, Ann Arbor, MI, USA">
        <title>Comparative Genomics and Chromosome Evolution.</title>
        <authorList>
            <person name="Mudd A.B."/>
        </authorList>
    </citation>
    <scope>NUCLEOTIDE SEQUENCE</scope>
    <source>
        <strain evidence="1">1538</strain>
        <tissue evidence="1">Blood</tissue>
    </source>
</reference>
<organism evidence="1 2">
    <name type="scientific">Pyxicephalus adspersus</name>
    <name type="common">African bullfrog</name>
    <dbReference type="NCBI Taxonomy" id="30357"/>
    <lineage>
        <taxon>Eukaryota</taxon>
        <taxon>Metazoa</taxon>
        <taxon>Chordata</taxon>
        <taxon>Craniata</taxon>
        <taxon>Vertebrata</taxon>
        <taxon>Euteleostomi</taxon>
        <taxon>Amphibia</taxon>
        <taxon>Batrachia</taxon>
        <taxon>Anura</taxon>
        <taxon>Neobatrachia</taxon>
        <taxon>Ranoidea</taxon>
        <taxon>Pyxicephalidae</taxon>
        <taxon>Pyxicephalinae</taxon>
        <taxon>Pyxicephalus</taxon>
    </lineage>
</organism>
<evidence type="ECO:0000313" key="2">
    <source>
        <dbReference type="Proteomes" id="UP001181693"/>
    </source>
</evidence>
<sequence length="83" mass="9806">MFIIQLFWFNATERENKFSLCQPDFAGYYLLGDIGQRHAKAERDFSQSHLQTKNTKAWRGPNSHINQKERLHPTHLMDCRLGD</sequence>
<accession>A0AAV2ZM94</accession>
<proteinExistence type="predicted"/>
<gene>
    <name evidence="1" type="ORF">GDO54_004278</name>
</gene>
<name>A0AAV2ZM94_PYXAD</name>